<evidence type="ECO:0000313" key="2">
    <source>
        <dbReference type="EMBL" id="OAD41317.1"/>
    </source>
</evidence>
<dbReference type="STRING" id="1763535.LPB072_04100"/>
<reference evidence="1 4" key="2">
    <citation type="submission" date="2016-10" db="EMBL/GenBank/DDBJ databases">
        <title>Hydorgenophaga sp. LPB0072 isolated from gastropod.</title>
        <authorList>
            <person name="Kim E."/>
            <person name="Yi H."/>
        </authorList>
    </citation>
    <scope>NUCLEOTIDE SEQUENCE [LARGE SCALE GENOMIC DNA]</scope>
    <source>
        <strain evidence="1 4">LPB0072</strain>
    </source>
</reference>
<dbReference type="OrthoDB" id="7058820at2"/>
<dbReference type="KEGG" id="hyl:LPB072_04100"/>
<protein>
    <submittedName>
        <fullName evidence="1">Uncharacterized protein</fullName>
    </submittedName>
</protein>
<keyword evidence="3" id="KW-1185">Reference proteome</keyword>
<dbReference type="EMBL" id="CP017476">
    <property type="protein sequence ID" value="AOW15359.1"/>
    <property type="molecule type" value="Genomic_DNA"/>
</dbReference>
<sequence length="269" mass="29417">MDQPPSAIPTLTRIHHRRLRDLYRSAGWPTQDMLEVELLAAGQIERVRSSEGHETLRVTDAGIATLATVFASNKAARSPHEALVQRVALEMTRGGRLAWRGLMMRVALPKALLLGEEPTPLPESPGLALDDDATPLPEPPGHAWCLAMPDVFSIRRTSVEAYVEPVVHEIKVSRADLLGDLKKPAKRAAYLGMAGACWYVLGQDAKGRAIGAPDEVPAECGVMLVEDGALKVAREAPRKAVEQLPFHVWMALAKSGPAVREEDRLQARW</sequence>
<proteinExistence type="predicted"/>
<dbReference type="EMBL" id="LVWD01000026">
    <property type="protein sequence ID" value="OAD41317.1"/>
    <property type="molecule type" value="Genomic_DNA"/>
</dbReference>
<dbReference type="AlphaFoldDB" id="A0A162YZ28"/>
<evidence type="ECO:0000313" key="4">
    <source>
        <dbReference type="Proteomes" id="UP000185680"/>
    </source>
</evidence>
<reference evidence="2 3" key="1">
    <citation type="submission" date="2016-02" db="EMBL/GenBank/DDBJ databases">
        <title>Draft genome sequence of Hydrogenophaga sp. LPB0072.</title>
        <authorList>
            <person name="Shin S.-K."/>
            <person name="Yi H."/>
        </authorList>
    </citation>
    <scope>NUCLEOTIDE SEQUENCE [LARGE SCALE GENOMIC DNA]</scope>
    <source>
        <strain evidence="2 3">LPB0072</strain>
    </source>
</reference>
<gene>
    <name evidence="1" type="ORF">LPB072_04100</name>
    <name evidence="2" type="ORF">LPB72_14350</name>
</gene>
<organism evidence="1 4">
    <name type="scientific">Hydrogenophaga crassostreae</name>
    <dbReference type="NCBI Taxonomy" id="1763535"/>
    <lineage>
        <taxon>Bacteria</taxon>
        <taxon>Pseudomonadati</taxon>
        <taxon>Pseudomonadota</taxon>
        <taxon>Betaproteobacteria</taxon>
        <taxon>Burkholderiales</taxon>
        <taxon>Comamonadaceae</taxon>
        <taxon>Hydrogenophaga</taxon>
    </lineage>
</organism>
<name>A0A162YZ28_9BURK</name>
<dbReference type="RefSeq" id="WP_066092614.1">
    <property type="nucleotide sequence ID" value="NZ_CP017476.1"/>
</dbReference>
<accession>A0A162YZ28</accession>
<evidence type="ECO:0000313" key="1">
    <source>
        <dbReference type="EMBL" id="AOW15359.1"/>
    </source>
</evidence>
<evidence type="ECO:0000313" key="3">
    <source>
        <dbReference type="Proteomes" id="UP000185657"/>
    </source>
</evidence>
<dbReference type="Proteomes" id="UP000185680">
    <property type="component" value="Chromosome"/>
</dbReference>
<dbReference type="Proteomes" id="UP000185657">
    <property type="component" value="Unassembled WGS sequence"/>
</dbReference>